<reference evidence="2 3" key="1">
    <citation type="journal article" date="2016" name="Mol. Biol. Evol.">
        <title>Comparative Genomics of Early-Diverging Mushroom-Forming Fungi Provides Insights into the Origins of Lignocellulose Decay Capabilities.</title>
        <authorList>
            <person name="Nagy L.G."/>
            <person name="Riley R."/>
            <person name="Tritt A."/>
            <person name="Adam C."/>
            <person name="Daum C."/>
            <person name="Floudas D."/>
            <person name="Sun H."/>
            <person name="Yadav J.S."/>
            <person name="Pangilinan J."/>
            <person name="Larsson K.H."/>
            <person name="Matsuura K."/>
            <person name="Barry K."/>
            <person name="Labutti K."/>
            <person name="Kuo R."/>
            <person name="Ohm R.A."/>
            <person name="Bhattacharya S.S."/>
            <person name="Shirouzu T."/>
            <person name="Yoshinaga Y."/>
            <person name="Martin F.M."/>
            <person name="Grigoriev I.V."/>
            <person name="Hibbett D.S."/>
        </authorList>
    </citation>
    <scope>NUCLEOTIDE SEQUENCE [LARGE SCALE GENOMIC DNA]</scope>
    <source>
        <strain evidence="2 3">L-15889</strain>
    </source>
</reference>
<evidence type="ECO:0000313" key="2">
    <source>
        <dbReference type="EMBL" id="KZT63472.1"/>
    </source>
</evidence>
<protein>
    <recommendedName>
        <fullName evidence="1">Nudix hydrolase domain-containing protein</fullName>
    </recommendedName>
</protein>
<dbReference type="PROSITE" id="PS51462">
    <property type="entry name" value="NUDIX"/>
    <property type="match status" value="1"/>
</dbReference>
<dbReference type="AlphaFoldDB" id="A0A165KQY2"/>
<keyword evidence="3" id="KW-1185">Reference proteome</keyword>
<gene>
    <name evidence="2" type="ORF">DAEQUDRAFT_733767</name>
</gene>
<dbReference type="InterPro" id="IPR000086">
    <property type="entry name" value="NUDIX_hydrolase_dom"/>
</dbReference>
<dbReference type="InterPro" id="IPR015797">
    <property type="entry name" value="NUDIX_hydrolase-like_dom_sf"/>
</dbReference>
<dbReference type="FunFam" id="3.90.79.10:FF:000019">
    <property type="entry name" value="Thiamin pyrophosphokinase, putative"/>
    <property type="match status" value="1"/>
</dbReference>
<name>A0A165KQY2_9APHY</name>
<dbReference type="PANTHER" id="PTHR13622">
    <property type="entry name" value="THIAMIN PYROPHOSPHOKINASE"/>
    <property type="match status" value="1"/>
</dbReference>
<dbReference type="OrthoDB" id="10261522at2759"/>
<dbReference type="STRING" id="1314783.A0A165KQY2"/>
<evidence type="ECO:0000259" key="1">
    <source>
        <dbReference type="PROSITE" id="PS51462"/>
    </source>
</evidence>
<accession>A0A165KQY2</accession>
<proteinExistence type="predicted"/>
<evidence type="ECO:0000313" key="3">
    <source>
        <dbReference type="Proteomes" id="UP000076727"/>
    </source>
</evidence>
<dbReference type="Gene3D" id="3.90.79.10">
    <property type="entry name" value="Nucleoside Triphosphate Pyrophosphohydrolase"/>
    <property type="match status" value="1"/>
</dbReference>
<dbReference type="EMBL" id="KV429180">
    <property type="protein sequence ID" value="KZT63472.1"/>
    <property type="molecule type" value="Genomic_DNA"/>
</dbReference>
<dbReference type="Pfam" id="PF00293">
    <property type="entry name" value="NUDIX"/>
    <property type="match status" value="1"/>
</dbReference>
<dbReference type="SUPFAM" id="SSF55811">
    <property type="entry name" value="Nudix"/>
    <property type="match status" value="1"/>
</dbReference>
<dbReference type="PANTHER" id="PTHR13622:SF8">
    <property type="entry name" value="THIAMIN PYROPHOSPHOKINASE 1"/>
    <property type="match status" value="1"/>
</dbReference>
<dbReference type="CDD" id="cd03676">
    <property type="entry name" value="NUDIX_Tnr3_like"/>
    <property type="match status" value="1"/>
</dbReference>
<organism evidence="2 3">
    <name type="scientific">Daedalea quercina L-15889</name>
    <dbReference type="NCBI Taxonomy" id="1314783"/>
    <lineage>
        <taxon>Eukaryota</taxon>
        <taxon>Fungi</taxon>
        <taxon>Dikarya</taxon>
        <taxon>Basidiomycota</taxon>
        <taxon>Agaricomycotina</taxon>
        <taxon>Agaricomycetes</taxon>
        <taxon>Polyporales</taxon>
        <taxon>Fomitopsis</taxon>
    </lineage>
</organism>
<dbReference type="Proteomes" id="UP000076727">
    <property type="component" value="Unassembled WGS sequence"/>
</dbReference>
<dbReference type="GO" id="GO:0044715">
    <property type="term" value="F:8-oxo-dGDP phosphatase activity"/>
    <property type="evidence" value="ECO:0007669"/>
    <property type="project" value="TreeGrafter"/>
</dbReference>
<feature type="domain" description="Nudix hydrolase" evidence="1">
    <location>
        <begin position="179"/>
        <end position="335"/>
    </location>
</feature>
<sequence length="364" mass="40963">MAVGPIPSTSPQSFLQILGTCDNFRLNLKDPLAERLVTLSLTPDPGSPAIGLLRPPVVEQLLREIEANGEGAPWEYRDHNGRKVISFASHVKAAAARSRVMKELCERWRDTGLWPDVVGPRKWRGEMYPIYRDPFGRHDAPSEAEEFGMSASAGQLEQDGRNYVFMMERAACALFGVVTYGVHMTVYEEDRDGLGLPTACRMWVPTRSKAKQTWPGWLDNSVAGGIPSGLSAFESLVKESMEEASIEEAIVRKHARSVGSVSYSFKSPLGWLQPEVEYVYDLRVPSGVDPAPFRPKPLDGEVESFELLPLEEVVTRMREGLFKPNTALVIIDFMIRHGYMTVENEPDYQEIVTRLHGRFEYDQW</sequence>